<dbReference type="AlphaFoldDB" id="A0A2P9HQE1"/>
<dbReference type="Proteomes" id="UP000246073">
    <property type="component" value="Unassembled WGS sequence"/>
</dbReference>
<sequence length="43" mass="4857">MLCGLQRILALLPKNLYIGRDFPEIVVFSTSRATGADEQKDYI</sequence>
<proteinExistence type="predicted"/>
<evidence type="ECO:0000313" key="1">
    <source>
        <dbReference type="EMBL" id="SPL66338.1"/>
    </source>
</evidence>
<reference evidence="2" key="1">
    <citation type="submission" date="2017-12" db="EMBL/GenBank/DDBJ databases">
        <authorList>
            <person name="Diaz M."/>
        </authorList>
    </citation>
    <scope>NUCLEOTIDE SEQUENCE [LARGE SCALE GENOMIC DNA]</scope>
    <source>
        <strain evidence="2">FI11154</strain>
    </source>
</reference>
<evidence type="ECO:0000313" key="2">
    <source>
        <dbReference type="Proteomes" id="UP000246073"/>
    </source>
</evidence>
<protein>
    <submittedName>
        <fullName evidence="1">Uncharacterized protein</fullName>
    </submittedName>
</protein>
<organism evidence="1 2">
    <name type="scientific">Ochrobactrum soli</name>
    <dbReference type="NCBI Taxonomy" id="2448455"/>
    <lineage>
        <taxon>Bacteria</taxon>
        <taxon>Pseudomonadati</taxon>
        <taxon>Pseudomonadota</taxon>
        <taxon>Alphaproteobacteria</taxon>
        <taxon>Hyphomicrobiales</taxon>
        <taxon>Brucellaceae</taxon>
        <taxon>Brucella/Ochrobactrum group</taxon>
        <taxon>Ochrobactrum</taxon>
    </lineage>
</organism>
<dbReference type="EMBL" id="OOFM01000005">
    <property type="protein sequence ID" value="SPL66338.1"/>
    <property type="molecule type" value="Genomic_DNA"/>
</dbReference>
<gene>
    <name evidence="1" type="ORF">OHAE_2205</name>
</gene>
<name>A0A2P9HQE1_9HYPH</name>
<accession>A0A2P9HQE1</accession>